<feature type="signal peptide" evidence="1">
    <location>
        <begin position="1"/>
        <end position="28"/>
    </location>
</feature>
<evidence type="ECO:0000256" key="1">
    <source>
        <dbReference type="SAM" id="SignalP"/>
    </source>
</evidence>
<protein>
    <recommendedName>
        <fullName evidence="4">DUF5329 domain-containing protein</fullName>
    </recommendedName>
</protein>
<reference evidence="2 3" key="1">
    <citation type="submission" date="2019-09" db="EMBL/GenBank/DDBJ databases">
        <authorList>
            <person name="Chandra G."/>
            <person name="Truman W A."/>
        </authorList>
    </citation>
    <scope>NUCLEOTIDE SEQUENCE [LARGE SCALE GENOMIC DNA]</scope>
    <source>
        <strain evidence="2">PS655</strain>
    </source>
</reference>
<accession>A0A5E6PYZ2</accession>
<organism evidence="2 3">
    <name type="scientific">Pseudomonas fluorescens</name>
    <dbReference type="NCBI Taxonomy" id="294"/>
    <lineage>
        <taxon>Bacteria</taxon>
        <taxon>Pseudomonadati</taxon>
        <taxon>Pseudomonadota</taxon>
        <taxon>Gammaproteobacteria</taxon>
        <taxon>Pseudomonadales</taxon>
        <taxon>Pseudomonadaceae</taxon>
        <taxon>Pseudomonas</taxon>
    </lineage>
</organism>
<dbReference type="AlphaFoldDB" id="A0A5E6PYZ2"/>
<keyword evidence="1" id="KW-0732">Signal</keyword>
<dbReference type="Pfam" id="PF17263">
    <property type="entry name" value="DUF5329"/>
    <property type="match status" value="1"/>
</dbReference>
<evidence type="ECO:0000313" key="2">
    <source>
        <dbReference type="EMBL" id="VVM48137.1"/>
    </source>
</evidence>
<evidence type="ECO:0000313" key="3">
    <source>
        <dbReference type="Proteomes" id="UP000327167"/>
    </source>
</evidence>
<dbReference type="EMBL" id="CABVHJ010000002">
    <property type="protein sequence ID" value="VVM48137.1"/>
    <property type="molecule type" value="Genomic_DNA"/>
</dbReference>
<evidence type="ECO:0008006" key="4">
    <source>
        <dbReference type="Google" id="ProtNLM"/>
    </source>
</evidence>
<sequence precursor="true">MRCTTRLFSLLLVVAGSGLIAIVPDALSQTTPQATQEIQALLDFVERSECQFVRNGLEYPASRARAHLQQKLEYLEGKNRVSTAEDFIDLAATESSLSGRAYEVRCQESLEPASTWLKRELQRQRQLH</sequence>
<dbReference type="InterPro" id="IPR035242">
    <property type="entry name" value="DUF5329"/>
</dbReference>
<dbReference type="RefSeq" id="WP_150649569.1">
    <property type="nucleotide sequence ID" value="NZ_CABVHJ010000002.1"/>
</dbReference>
<name>A0A5E6PYZ2_PSEFL</name>
<gene>
    <name evidence="2" type="ORF">PS655_00631</name>
</gene>
<dbReference type="Proteomes" id="UP000327167">
    <property type="component" value="Unassembled WGS sequence"/>
</dbReference>
<feature type="chain" id="PRO_5022867635" description="DUF5329 domain-containing protein" evidence="1">
    <location>
        <begin position="29"/>
        <end position="128"/>
    </location>
</feature>
<proteinExistence type="predicted"/>